<dbReference type="InterPro" id="IPR013826">
    <property type="entry name" value="Topo_IA_cen_sub3"/>
</dbReference>
<dbReference type="GO" id="GO:0003677">
    <property type="term" value="F:DNA binding"/>
    <property type="evidence" value="ECO:0007669"/>
    <property type="project" value="InterPro"/>
</dbReference>
<dbReference type="PRINTS" id="PR00417">
    <property type="entry name" value="PRTPISMRASEI"/>
</dbReference>
<dbReference type="Gene3D" id="3.40.50.140">
    <property type="match status" value="1"/>
</dbReference>
<proteinExistence type="predicted"/>
<dbReference type="EMBL" id="PISP01000001">
    <property type="protein sequence ID" value="PKD44821.1"/>
    <property type="molecule type" value="Genomic_DNA"/>
</dbReference>
<dbReference type="PANTHER" id="PTHR42785:SF1">
    <property type="entry name" value="DNA TOPOISOMERASE"/>
    <property type="match status" value="1"/>
</dbReference>
<feature type="domain" description="Toprim" evidence="1">
    <location>
        <begin position="9"/>
        <end position="103"/>
    </location>
</feature>
<protein>
    <recommendedName>
        <fullName evidence="1">Toprim domain-containing protein</fullName>
    </recommendedName>
</protein>
<dbReference type="Proteomes" id="UP000233398">
    <property type="component" value="Unassembled WGS sequence"/>
</dbReference>
<dbReference type="InterPro" id="IPR023405">
    <property type="entry name" value="Topo_IA_core_domain"/>
</dbReference>
<dbReference type="Pfam" id="PF01131">
    <property type="entry name" value="Topoisom_bac"/>
    <property type="match status" value="1"/>
</dbReference>
<dbReference type="InterPro" id="IPR013497">
    <property type="entry name" value="Topo_IA_cen"/>
</dbReference>
<sequence>MVVSAAASYTLLIVESPVIARIIQRVAPSSVYVLSTNGYAWKPVYDAERNQLKAKADPDQLGFRKELKQQASWAGNIIIATDPDPSGDFIAWSICKFLKNPSIKRSHIQHLGRKGIERLISSAEVIQTDLLELRLKNRSLIRHQWNKTGRRPSMEIAALSSTFSSYFAYQHFADQKGQIWYSNRSIQCASDEWIQVQNSMSDSEYHSANPLSTFDLLQLAYEKDIFRSFANAQETLQQLFTHTLDYSEESLISYPRTSANSYFSETWASLQQQFFQLNHTGEFKPMFIRNIAGQEVSHESLYPISLTNTPDKVGGELLSTLRDLYDLIYHQTLRAITVPTEKHMAYQTAFHQDVQFYSTTNKSEISNTELLPIRTISEIGSLLSSHRVLSPSSFGEKLDRWISQKYLEMDGAFLKPGKYLAPYVNDGPQYADQIEQLFNLIDEQNLKAETIASILS</sequence>
<dbReference type="AlphaFoldDB" id="A0A2N0VL05"/>
<keyword evidence="3" id="KW-1185">Reference proteome</keyword>
<evidence type="ECO:0000259" key="1">
    <source>
        <dbReference type="SMART" id="SM00493"/>
    </source>
</evidence>
<dbReference type="SMART" id="SM00493">
    <property type="entry name" value="TOPRIM"/>
    <property type="match status" value="1"/>
</dbReference>
<dbReference type="SUPFAM" id="SSF56712">
    <property type="entry name" value="Prokaryotic type I DNA topoisomerase"/>
    <property type="match status" value="1"/>
</dbReference>
<organism evidence="2 3">
    <name type="scientific">Rhodohalobacter barkolensis</name>
    <dbReference type="NCBI Taxonomy" id="2053187"/>
    <lineage>
        <taxon>Bacteria</taxon>
        <taxon>Pseudomonadati</taxon>
        <taxon>Balneolota</taxon>
        <taxon>Balneolia</taxon>
        <taxon>Balneolales</taxon>
        <taxon>Balneolaceae</taxon>
        <taxon>Rhodohalobacter</taxon>
    </lineage>
</organism>
<reference evidence="2 3" key="1">
    <citation type="submission" date="2017-11" db="EMBL/GenBank/DDBJ databases">
        <title>Rhodohalobacter 15182 sp. nov., isolated from a salt lake.</title>
        <authorList>
            <person name="Han S."/>
        </authorList>
    </citation>
    <scope>NUCLEOTIDE SEQUENCE [LARGE SCALE GENOMIC DNA]</scope>
    <source>
        <strain evidence="2 3">15182</strain>
    </source>
</reference>
<comment type="caution">
    <text evidence="2">The sequence shown here is derived from an EMBL/GenBank/DDBJ whole genome shotgun (WGS) entry which is preliminary data.</text>
</comment>
<dbReference type="GO" id="GO:0006265">
    <property type="term" value="P:DNA topological change"/>
    <property type="evidence" value="ECO:0007669"/>
    <property type="project" value="InterPro"/>
</dbReference>
<dbReference type="PANTHER" id="PTHR42785">
    <property type="entry name" value="DNA TOPOISOMERASE, TYPE IA, CORE"/>
    <property type="match status" value="1"/>
</dbReference>
<name>A0A2N0VL05_9BACT</name>
<accession>A0A2N0VL05</accession>
<dbReference type="GO" id="GO:0003917">
    <property type="term" value="F:DNA topoisomerase type I (single strand cut, ATP-independent) activity"/>
    <property type="evidence" value="ECO:0007669"/>
    <property type="project" value="InterPro"/>
</dbReference>
<dbReference type="InterPro" id="IPR006171">
    <property type="entry name" value="TOPRIM_dom"/>
</dbReference>
<evidence type="ECO:0000313" key="3">
    <source>
        <dbReference type="Proteomes" id="UP000233398"/>
    </source>
</evidence>
<gene>
    <name evidence="2" type="ORF">CWD77_04990</name>
</gene>
<evidence type="ECO:0000313" key="2">
    <source>
        <dbReference type="EMBL" id="PKD44821.1"/>
    </source>
</evidence>
<dbReference type="Gene3D" id="1.10.290.10">
    <property type="entry name" value="Topoisomerase I, domain 4"/>
    <property type="match status" value="1"/>
</dbReference>
<dbReference type="Pfam" id="PF01751">
    <property type="entry name" value="Toprim"/>
    <property type="match status" value="1"/>
</dbReference>
<dbReference type="InterPro" id="IPR000380">
    <property type="entry name" value="Topo_IA"/>
</dbReference>